<dbReference type="GO" id="GO:0000731">
    <property type="term" value="P:DNA synthesis involved in DNA repair"/>
    <property type="evidence" value="ECO:0007669"/>
    <property type="project" value="TreeGrafter"/>
</dbReference>
<protein>
    <recommendedName>
        <fullName evidence="4">Cell division protein MukB</fullName>
    </recommendedName>
</protein>
<evidence type="ECO:0000256" key="1">
    <source>
        <dbReference type="SAM" id="Coils"/>
    </source>
</evidence>
<sequence length="1128" mass="131608">MKKLTKTLLINWLYFEKQMISFEDINFLTGKNASGKTTFIDALQIVLLGELSSRNFNKAANESSERTLRGYLRADMDDNNPYSRKGRSFETYIACQFGDDFTGKPFTIGVVFDCYNDGSERPQFFSFDGPIPDNCFIENREPMDISELRTYIKNNYKSRGEMYDSHKKYKSAIAAKWNIHTDQIFSMLKKAVSFRPIVNIQQFITENVCDLPDRLDITAMQQNIQDYKHQERLAQRQEEKQAALLNIQELYLSSERALNRMRLHHYLFLRAEKEIEESAILKLENERRDKTELSGELTTRYEAFEGEINDLNKRLEQLISDRANSDVFRERERLEQQKFHVESERKRLLDELKNTAQDLRLETIQWLGFCSKLSGGENTRDHVLDISHLIVCSKELQAQLKKVEQFSPGDFGRIDLSVFEAVQIAMRSFKNQLDESFYNADKLLSEKKQEYDSNSAAIAKLQKGVKDYDKRLLRLRQAIEEELGKRFGPGTNVYILADLLEISDETWQGAIEGYLNTQKFYLLVEPAHYQAALHVFDNAKRNEDLHSYGLVDIGKLRENENLRRNPDSLAVVVETKNHLARSYIDYLLGRVVRCLEVSKLRKYRTAITPDGMLYQGYVARPLSPALMADAYIGKLAIKKRLERLELAQQTLSDTLRAIKTTREFLIQHKEKEPLITERYVQTVIRDSIEKFGRTEELAGQLTDLEKAYDALDLTWLMKIDDVIFKVKEQLTSKLDDKELCSNQRELCRKRLHELECEVLPAHYQALQEKQGTFKDLFSPEYVEKTGEPRYQEELQRLKRANTIFNNFGHSRQEQSKKEYDDSRRRLVFARRDYVNSYPPCRFIPDAMDNEEFAAELKRLSESELPKYREKIQKARESAFEQFQNDFLAKLKTNIDSVQAQVRDLNRALQKAQFGTDSYRFIVGRHPDYAEYYDMIMDPDLMEESGGLFSSSFLNRYEALIDSLFSRIVASDDSQLNERKQSELQANIQRYTDYRTYLHFDLETTDQNGSVQLLSKTLNTKSGGETQTPFYIAILASFAQIYRVNDTSSFGNTMRLVIFDEAFNKMDSERIVESIRLLRKMKLQAVICTPPDKLPDIMPEADRTLLVLKDGYRMQILPWSKDLEDKLDE</sequence>
<evidence type="ECO:0008006" key="4">
    <source>
        <dbReference type="Google" id="ProtNLM"/>
    </source>
</evidence>
<evidence type="ECO:0000313" key="3">
    <source>
        <dbReference type="Proteomes" id="UP000323521"/>
    </source>
</evidence>
<dbReference type="PANTHER" id="PTHR32182">
    <property type="entry name" value="DNA REPLICATION AND REPAIR PROTEIN RECF"/>
    <property type="match status" value="1"/>
</dbReference>
<dbReference type="GO" id="GO:0006302">
    <property type="term" value="P:double-strand break repair"/>
    <property type="evidence" value="ECO:0007669"/>
    <property type="project" value="TreeGrafter"/>
</dbReference>
<reference evidence="2 3" key="1">
    <citation type="submission" date="2016-10" db="EMBL/GenBank/DDBJ databases">
        <title>Complete Genome Sequence of Peptococcaceae strain DCMF.</title>
        <authorList>
            <person name="Edwards R.J."/>
            <person name="Holland S.I."/>
            <person name="Deshpande N.P."/>
            <person name="Wong Y.K."/>
            <person name="Ertan H."/>
            <person name="Manefield M."/>
            <person name="Russell T.L."/>
            <person name="Lee M.J."/>
        </authorList>
    </citation>
    <scope>NUCLEOTIDE SEQUENCE [LARGE SCALE GENOMIC DNA]</scope>
    <source>
        <strain evidence="2 3">DCMF</strain>
    </source>
</reference>
<dbReference type="Pfam" id="PF13555">
    <property type="entry name" value="AAA_29"/>
    <property type="match status" value="1"/>
</dbReference>
<dbReference type="KEGG" id="fwa:DCMF_28645"/>
<organism evidence="2 3">
    <name type="scientific">Formimonas warabiya</name>
    <dbReference type="NCBI Taxonomy" id="1761012"/>
    <lineage>
        <taxon>Bacteria</taxon>
        <taxon>Bacillati</taxon>
        <taxon>Bacillota</taxon>
        <taxon>Clostridia</taxon>
        <taxon>Eubacteriales</taxon>
        <taxon>Peptococcaceae</taxon>
        <taxon>Candidatus Formimonas</taxon>
    </lineage>
</organism>
<accession>A0A3G1L081</accession>
<dbReference type="PANTHER" id="PTHR32182:SF0">
    <property type="entry name" value="DNA REPLICATION AND REPAIR PROTEIN RECF"/>
    <property type="match status" value="1"/>
</dbReference>
<evidence type="ECO:0000313" key="2">
    <source>
        <dbReference type="EMBL" id="ATW28196.1"/>
    </source>
</evidence>
<dbReference type="EMBL" id="CP017634">
    <property type="protein sequence ID" value="ATW28196.1"/>
    <property type="molecule type" value="Genomic_DNA"/>
</dbReference>
<feature type="coiled-coil region" evidence="1">
    <location>
        <begin position="266"/>
        <end position="362"/>
    </location>
</feature>
<name>A0A3G1L081_FORW1</name>
<gene>
    <name evidence="2" type="ORF">DCMF_28645</name>
</gene>
<dbReference type="Gene3D" id="3.40.50.300">
    <property type="entry name" value="P-loop containing nucleotide triphosphate hydrolases"/>
    <property type="match status" value="2"/>
</dbReference>
<dbReference type="RefSeq" id="WP_148137607.1">
    <property type="nucleotide sequence ID" value="NZ_CP017634.1"/>
</dbReference>
<keyword evidence="1" id="KW-0175">Coiled coil</keyword>
<dbReference type="SUPFAM" id="SSF52540">
    <property type="entry name" value="P-loop containing nucleoside triphosphate hydrolases"/>
    <property type="match status" value="1"/>
</dbReference>
<dbReference type="InterPro" id="IPR027417">
    <property type="entry name" value="P-loop_NTPase"/>
</dbReference>
<dbReference type="Proteomes" id="UP000323521">
    <property type="component" value="Chromosome"/>
</dbReference>
<proteinExistence type="predicted"/>
<dbReference type="AlphaFoldDB" id="A0A3G1L081"/>
<dbReference type="OrthoDB" id="174137at2"/>
<dbReference type="Pfam" id="PF13558">
    <property type="entry name" value="SbcC_Walker_B"/>
    <property type="match status" value="1"/>
</dbReference>
<keyword evidence="3" id="KW-1185">Reference proteome</keyword>